<protein>
    <submittedName>
        <fullName evidence="3">Uncharacterized protein</fullName>
    </submittedName>
</protein>
<evidence type="ECO:0000256" key="2">
    <source>
        <dbReference type="SAM" id="SignalP"/>
    </source>
</evidence>
<feature type="compositionally biased region" description="Low complexity" evidence="1">
    <location>
        <begin position="132"/>
        <end position="166"/>
    </location>
</feature>
<proteinExistence type="predicted"/>
<keyword evidence="4" id="KW-1185">Reference proteome</keyword>
<dbReference type="RefSeq" id="WP_089407247.1">
    <property type="nucleotide sequence ID" value="NZ_FZOU01000001.1"/>
</dbReference>
<gene>
    <name evidence="3" type="ORF">SAMN05421770_1011001</name>
</gene>
<dbReference type="Gene3D" id="1.25.40.10">
    <property type="entry name" value="Tetratricopeptide repeat domain"/>
    <property type="match status" value="1"/>
</dbReference>
<dbReference type="AlphaFoldDB" id="A0A239EIL0"/>
<dbReference type="Proteomes" id="UP000198356">
    <property type="component" value="Unassembled WGS sequence"/>
</dbReference>
<dbReference type="InterPro" id="IPR011990">
    <property type="entry name" value="TPR-like_helical_dom_sf"/>
</dbReference>
<sequence length="281" mass="29304">MLKVTANSMLRGAALAAGLLGATTAGAQYQPPPPPLTTAPCVPTKKAPCITTQPTPVPTVKTPDASQDFPFPGDEKKGEGQPANASPAGVKPANEEFPFPGDTPAPAAGAKQVQTPTDAAKEFPLPSDKDVPPSSSAPADSGSSSSSSSSSSSVDPDAANPDAPNPDADDGPKLKDLGSEGSTKNSRRKLPKVQSMSDRETEDLQISKYYMSTGNIRAAYLRAQDAVKSVPDDPEAHWALAQTARKLNMKDEAKAAYNDYLKLEPDGQHVKAVRQALSELN</sequence>
<feature type="signal peptide" evidence="2">
    <location>
        <begin position="1"/>
        <end position="27"/>
    </location>
</feature>
<name>A0A239EIL0_9BACT</name>
<evidence type="ECO:0000313" key="4">
    <source>
        <dbReference type="Proteomes" id="UP000198356"/>
    </source>
</evidence>
<keyword evidence="2" id="KW-0732">Signal</keyword>
<evidence type="ECO:0000313" key="3">
    <source>
        <dbReference type="EMBL" id="SNS44486.1"/>
    </source>
</evidence>
<accession>A0A239EIL0</accession>
<dbReference type="OrthoDB" id="116325at2"/>
<evidence type="ECO:0000256" key="1">
    <source>
        <dbReference type="SAM" id="MobiDB-lite"/>
    </source>
</evidence>
<feature type="compositionally biased region" description="Low complexity" evidence="1">
    <location>
        <begin position="52"/>
        <end position="63"/>
    </location>
</feature>
<feature type="region of interest" description="Disordered" evidence="1">
    <location>
        <begin position="52"/>
        <end position="203"/>
    </location>
</feature>
<dbReference type="SUPFAM" id="SSF48452">
    <property type="entry name" value="TPR-like"/>
    <property type="match status" value="1"/>
</dbReference>
<feature type="chain" id="PRO_5012895951" evidence="2">
    <location>
        <begin position="28"/>
        <end position="281"/>
    </location>
</feature>
<organism evidence="3 4">
    <name type="scientific">Granulicella rosea</name>
    <dbReference type="NCBI Taxonomy" id="474952"/>
    <lineage>
        <taxon>Bacteria</taxon>
        <taxon>Pseudomonadati</taxon>
        <taxon>Acidobacteriota</taxon>
        <taxon>Terriglobia</taxon>
        <taxon>Terriglobales</taxon>
        <taxon>Acidobacteriaceae</taxon>
        <taxon>Granulicella</taxon>
    </lineage>
</organism>
<dbReference type="EMBL" id="FZOU01000001">
    <property type="protein sequence ID" value="SNS44486.1"/>
    <property type="molecule type" value="Genomic_DNA"/>
</dbReference>
<reference evidence="3 4" key="1">
    <citation type="submission" date="2017-06" db="EMBL/GenBank/DDBJ databases">
        <authorList>
            <person name="Kim H.J."/>
            <person name="Triplett B.A."/>
        </authorList>
    </citation>
    <scope>NUCLEOTIDE SEQUENCE [LARGE SCALE GENOMIC DNA]</scope>
    <source>
        <strain evidence="3 4">DSM 18704</strain>
    </source>
</reference>